<evidence type="ECO:0000259" key="3">
    <source>
        <dbReference type="PROSITE" id="PS50977"/>
    </source>
</evidence>
<dbReference type="InterPro" id="IPR009057">
    <property type="entry name" value="Homeodomain-like_sf"/>
</dbReference>
<accession>A0A4R7HUA2</accession>
<dbReference type="SUPFAM" id="SSF46689">
    <property type="entry name" value="Homeodomain-like"/>
    <property type="match status" value="1"/>
</dbReference>
<dbReference type="PROSITE" id="PS50977">
    <property type="entry name" value="HTH_TETR_2"/>
    <property type="match status" value="1"/>
</dbReference>
<comment type="caution">
    <text evidence="4">The sequence shown here is derived from an EMBL/GenBank/DDBJ whole genome shotgun (WGS) entry which is preliminary data.</text>
</comment>
<dbReference type="Pfam" id="PF00440">
    <property type="entry name" value="TetR_N"/>
    <property type="match status" value="1"/>
</dbReference>
<reference evidence="4 5" key="1">
    <citation type="submission" date="2019-03" db="EMBL/GenBank/DDBJ databases">
        <title>Sequencing the genomes of 1000 actinobacteria strains.</title>
        <authorList>
            <person name="Klenk H.-P."/>
        </authorList>
    </citation>
    <scope>NUCLEOTIDE SEQUENCE [LARGE SCALE GENOMIC DNA]</scope>
    <source>
        <strain evidence="4 5">DSM 18936</strain>
    </source>
</reference>
<dbReference type="AlphaFoldDB" id="A0A4R7HUA2"/>
<feature type="DNA-binding region" description="H-T-H motif" evidence="2">
    <location>
        <begin position="41"/>
        <end position="60"/>
    </location>
</feature>
<dbReference type="EMBL" id="SOAU01000001">
    <property type="protein sequence ID" value="TDT14492.1"/>
    <property type="molecule type" value="Genomic_DNA"/>
</dbReference>
<organism evidence="4 5">
    <name type="scientific">Ilumatobacter fluminis</name>
    <dbReference type="NCBI Taxonomy" id="467091"/>
    <lineage>
        <taxon>Bacteria</taxon>
        <taxon>Bacillati</taxon>
        <taxon>Actinomycetota</taxon>
        <taxon>Acidimicrobiia</taxon>
        <taxon>Acidimicrobiales</taxon>
        <taxon>Ilumatobacteraceae</taxon>
        <taxon>Ilumatobacter</taxon>
    </lineage>
</organism>
<dbReference type="GO" id="GO:0003677">
    <property type="term" value="F:DNA binding"/>
    <property type="evidence" value="ECO:0007669"/>
    <property type="project" value="UniProtKB-UniRule"/>
</dbReference>
<keyword evidence="5" id="KW-1185">Reference proteome</keyword>
<evidence type="ECO:0000256" key="1">
    <source>
        <dbReference type="ARBA" id="ARBA00023125"/>
    </source>
</evidence>
<dbReference type="InterPro" id="IPR001647">
    <property type="entry name" value="HTH_TetR"/>
</dbReference>
<name>A0A4R7HUA2_9ACTN</name>
<keyword evidence="1 2" id="KW-0238">DNA-binding</keyword>
<dbReference type="Proteomes" id="UP000294558">
    <property type="component" value="Unassembled WGS sequence"/>
</dbReference>
<protein>
    <submittedName>
        <fullName evidence="4">TetR family transcriptional regulator</fullName>
    </submittedName>
</protein>
<evidence type="ECO:0000313" key="4">
    <source>
        <dbReference type="EMBL" id="TDT14492.1"/>
    </source>
</evidence>
<proteinExistence type="predicted"/>
<dbReference type="Gene3D" id="1.10.357.10">
    <property type="entry name" value="Tetracycline Repressor, domain 2"/>
    <property type="match status" value="1"/>
</dbReference>
<gene>
    <name evidence="4" type="ORF">BDK89_0047</name>
</gene>
<sequence>MTTTVNPVTIHVVSPSRKHSRDEILAAAVETAFDGGLSQLSFGRVARRLGIADRTVVYYFPTIGDLIAHVVVMLGLQLQATLEPAFEGGAAEPIELVRRAWPALTNPEADATFGLFFEANGLAAAGRSPYDAIVPQLVEGWIDWATGYFTGPEEQRRADAEAAIALLDGVLLLRQLAGPEPADRAAARLGIVG</sequence>
<evidence type="ECO:0000313" key="5">
    <source>
        <dbReference type="Proteomes" id="UP000294558"/>
    </source>
</evidence>
<evidence type="ECO:0000256" key="2">
    <source>
        <dbReference type="PROSITE-ProRule" id="PRU00335"/>
    </source>
</evidence>
<feature type="domain" description="HTH tetR-type" evidence="3">
    <location>
        <begin position="18"/>
        <end position="78"/>
    </location>
</feature>